<dbReference type="EC" id="2.7.6.3" evidence="3"/>
<dbReference type="Gene3D" id="3.30.70.560">
    <property type="entry name" value="7,8-Dihydro-6-hydroxymethylpterin-pyrophosphokinase HPPK"/>
    <property type="match status" value="1"/>
</dbReference>
<dbReference type="InterPro" id="IPR000550">
    <property type="entry name" value="Hppk"/>
</dbReference>
<evidence type="ECO:0000256" key="10">
    <source>
        <dbReference type="ARBA" id="ARBA00029409"/>
    </source>
</evidence>
<dbReference type="GO" id="GO:0003848">
    <property type="term" value="F:2-amino-4-hydroxy-6-hydroxymethyldihydropteridine diphosphokinase activity"/>
    <property type="evidence" value="ECO:0007669"/>
    <property type="project" value="UniProtKB-EC"/>
</dbReference>
<comment type="similarity">
    <text evidence="2">Belongs to the HPPK family.</text>
</comment>
<keyword evidence="6" id="KW-0547">Nucleotide-binding</keyword>
<sequence>MSAGAAGAGRPARAFLGLGGNVGDVARRFAGAAALLDAAPGVAVTARSSLWRTPPWGDPDQPPFLNACLAVETTLAAPQLLELCLAVERRLGRDRNAPGVRRWGPRPIDIDLLDHGGGQLATERLTLPHPRLGERAFALAPLCELAPELPVEVGEGAVRVLLPARAALARLSLEGLERLGPWETVCG</sequence>
<evidence type="ECO:0000256" key="8">
    <source>
        <dbReference type="ARBA" id="ARBA00022840"/>
    </source>
</evidence>
<evidence type="ECO:0000256" key="2">
    <source>
        <dbReference type="ARBA" id="ARBA00005810"/>
    </source>
</evidence>
<evidence type="ECO:0000256" key="4">
    <source>
        <dbReference type="ARBA" id="ARBA00016218"/>
    </source>
</evidence>
<keyword evidence="9" id="KW-0289">Folate biosynthesis</keyword>
<protein>
    <recommendedName>
        <fullName evidence="4">2-amino-4-hydroxy-6-hydroxymethyldihydropteridine pyrophosphokinase</fullName>
        <ecNumber evidence="3">2.7.6.3</ecNumber>
    </recommendedName>
    <alternativeName>
        <fullName evidence="11">6-hydroxymethyl-7,8-dihydropterin pyrophosphokinase</fullName>
    </alternativeName>
    <alternativeName>
        <fullName evidence="12">7,8-dihydro-6-hydroxymethylpterin-pyrophosphokinase</fullName>
    </alternativeName>
</protein>
<evidence type="ECO:0000313" key="15">
    <source>
        <dbReference type="Proteomes" id="UP001595536"/>
    </source>
</evidence>
<dbReference type="PANTHER" id="PTHR43071:SF1">
    <property type="entry name" value="2-AMINO-4-HYDROXY-6-HYDROXYMETHYLDIHYDROPTERIDINE PYROPHOSPHOKINASE"/>
    <property type="match status" value="1"/>
</dbReference>
<dbReference type="RefSeq" id="WP_376832276.1">
    <property type="nucleotide sequence ID" value="NZ_JBHLWR010000006.1"/>
</dbReference>
<name>A0ABV7LF96_9HYPH</name>
<dbReference type="SUPFAM" id="SSF55083">
    <property type="entry name" value="6-hydroxymethyl-7,8-dihydropterin pyrophosphokinase, HPPK"/>
    <property type="match status" value="1"/>
</dbReference>
<dbReference type="InterPro" id="IPR035907">
    <property type="entry name" value="Hppk_sf"/>
</dbReference>
<keyword evidence="15" id="KW-1185">Reference proteome</keyword>
<feature type="domain" description="7,8-dihydro-6-hydroxymethylpterin-pyrophosphokinase" evidence="13">
    <location>
        <begin position="102"/>
        <end position="113"/>
    </location>
</feature>
<evidence type="ECO:0000256" key="7">
    <source>
        <dbReference type="ARBA" id="ARBA00022777"/>
    </source>
</evidence>
<dbReference type="PANTHER" id="PTHR43071">
    <property type="entry name" value="2-AMINO-4-HYDROXY-6-HYDROXYMETHYLDIHYDROPTERIDINE PYROPHOSPHOKINASE"/>
    <property type="match status" value="1"/>
</dbReference>
<evidence type="ECO:0000256" key="1">
    <source>
        <dbReference type="ARBA" id="ARBA00005051"/>
    </source>
</evidence>
<comment type="function">
    <text evidence="10">Catalyzes the transfer of pyrophosphate from adenosine triphosphate (ATP) to 6-hydroxymethyl-7,8-dihydropterin, an enzymatic step in folate biosynthesis pathway.</text>
</comment>
<evidence type="ECO:0000256" key="9">
    <source>
        <dbReference type="ARBA" id="ARBA00022909"/>
    </source>
</evidence>
<reference evidence="15" key="1">
    <citation type="journal article" date="2019" name="Int. J. Syst. Evol. Microbiol.">
        <title>The Global Catalogue of Microorganisms (GCM) 10K type strain sequencing project: providing services to taxonomists for standard genome sequencing and annotation.</title>
        <authorList>
            <consortium name="The Broad Institute Genomics Platform"/>
            <consortium name="The Broad Institute Genome Sequencing Center for Infectious Disease"/>
            <person name="Wu L."/>
            <person name="Ma J."/>
        </authorList>
    </citation>
    <scope>NUCLEOTIDE SEQUENCE [LARGE SCALE GENOMIC DNA]</scope>
    <source>
        <strain evidence="15">CCM 7941</strain>
    </source>
</reference>
<organism evidence="14 15">
    <name type="scientific">Camelimonas abortus</name>
    <dbReference type="NCBI Taxonomy" id="1017184"/>
    <lineage>
        <taxon>Bacteria</taxon>
        <taxon>Pseudomonadati</taxon>
        <taxon>Pseudomonadota</taxon>
        <taxon>Alphaproteobacteria</taxon>
        <taxon>Hyphomicrobiales</taxon>
        <taxon>Chelatococcaceae</taxon>
        <taxon>Camelimonas</taxon>
    </lineage>
</organism>
<gene>
    <name evidence="14" type="primary">folK</name>
    <name evidence="14" type="ORF">ACFOEX_07950</name>
</gene>
<keyword evidence="7" id="KW-0418">Kinase</keyword>
<evidence type="ECO:0000256" key="5">
    <source>
        <dbReference type="ARBA" id="ARBA00022679"/>
    </source>
</evidence>
<proteinExistence type="inferred from homology"/>
<evidence type="ECO:0000256" key="3">
    <source>
        <dbReference type="ARBA" id="ARBA00013253"/>
    </source>
</evidence>
<dbReference type="CDD" id="cd00483">
    <property type="entry name" value="HPPK"/>
    <property type="match status" value="1"/>
</dbReference>
<dbReference type="Pfam" id="PF01288">
    <property type="entry name" value="HPPK"/>
    <property type="match status" value="1"/>
</dbReference>
<dbReference type="Proteomes" id="UP001595536">
    <property type="component" value="Unassembled WGS sequence"/>
</dbReference>
<keyword evidence="8" id="KW-0067">ATP-binding</keyword>
<comment type="pathway">
    <text evidence="1">Cofactor biosynthesis; tetrahydrofolate biosynthesis; 2-amino-4-hydroxy-6-hydroxymethyl-7,8-dihydropteridine diphosphate from 7,8-dihydroneopterin triphosphate: step 4/4.</text>
</comment>
<dbReference type="EMBL" id="JBHRUV010000033">
    <property type="protein sequence ID" value="MFC3266284.1"/>
    <property type="molecule type" value="Genomic_DNA"/>
</dbReference>
<keyword evidence="5 14" id="KW-0808">Transferase</keyword>
<evidence type="ECO:0000256" key="12">
    <source>
        <dbReference type="ARBA" id="ARBA00033413"/>
    </source>
</evidence>
<comment type="caution">
    <text evidence="14">The sequence shown here is derived from an EMBL/GenBank/DDBJ whole genome shotgun (WGS) entry which is preliminary data.</text>
</comment>
<evidence type="ECO:0000259" key="13">
    <source>
        <dbReference type="PROSITE" id="PS00794"/>
    </source>
</evidence>
<accession>A0ABV7LF96</accession>
<dbReference type="NCBIfam" id="TIGR01498">
    <property type="entry name" value="folK"/>
    <property type="match status" value="1"/>
</dbReference>
<dbReference type="PROSITE" id="PS00794">
    <property type="entry name" value="HPPK"/>
    <property type="match status" value="1"/>
</dbReference>
<evidence type="ECO:0000256" key="11">
    <source>
        <dbReference type="ARBA" id="ARBA00029766"/>
    </source>
</evidence>
<evidence type="ECO:0000313" key="14">
    <source>
        <dbReference type="EMBL" id="MFC3266284.1"/>
    </source>
</evidence>
<evidence type="ECO:0000256" key="6">
    <source>
        <dbReference type="ARBA" id="ARBA00022741"/>
    </source>
</evidence>